<evidence type="ECO:0000313" key="2">
    <source>
        <dbReference type="Proteomes" id="UP001054837"/>
    </source>
</evidence>
<gene>
    <name evidence="1" type="ORF">CDAR_500821</name>
</gene>
<evidence type="ECO:0000313" key="1">
    <source>
        <dbReference type="EMBL" id="GIX84402.1"/>
    </source>
</evidence>
<sequence>MELPHWALDVCMSPSWPIDHILLQEPHQRLARQAERQKAIAKVTATGLHVPSNYPASPNPPKIKREGLGYSIAGLAR</sequence>
<reference evidence="1 2" key="1">
    <citation type="submission" date="2021-06" db="EMBL/GenBank/DDBJ databases">
        <title>Caerostris darwini draft genome.</title>
        <authorList>
            <person name="Kono N."/>
            <person name="Arakawa K."/>
        </authorList>
    </citation>
    <scope>NUCLEOTIDE SEQUENCE [LARGE SCALE GENOMIC DNA]</scope>
</reference>
<protein>
    <submittedName>
        <fullName evidence="1">Uncharacterized protein</fullName>
    </submittedName>
</protein>
<dbReference type="Proteomes" id="UP001054837">
    <property type="component" value="Unassembled WGS sequence"/>
</dbReference>
<dbReference type="EMBL" id="BPLQ01001716">
    <property type="protein sequence ID" value="GIX84402.1"/>
    <property type="molecule type" value="Genomic_DNA"/>
</dbReference>
<organism evidence="1 2">
    <name type="scientific">Caerostris darwini</name>
    <dbReference type="NCBI Taxonomy" id="1538125"/>
    <lineage>
        <taxon>Eukaryota</taxon>
        <taxon>Metazoa</taxon>
        <taxon>Ecdysozoa</taxon>
        <taxon>Arthropoda</taxon>
        <taxon>Chelicerata</taxon>
        <taxon>Arachnida</taxon>
        <taxon>Araneae</taxon>
        <taxon>Araneomorphae</taxon>
        <taxon>Entelegynae</taxon>
        <taxon>Araneoidea</taxon>
        <taxon>Araneidae</taxon>
        <taxon>Caerostris</taxon>
    </lineage>
</organism>
<comment type="caution">
    <text evidence="1">The sequence shown here is derived from an EMBL/GenBank/DDBJ whole genome shotgun (WGS) entry which is preliminary data.</text>
</comment>
<proteinExistence type="predicted"/>
<keyword evidence="2" id="KW-1185">Reference proteome</keyword>
<accession>A0AAV4NMC7</accession>
<name>A0AAV4NMC7_9ARAC</name>
<dbReference type="AlphaFoldDB" id="A0AAV4NMC7"/>